<accession>A0AA37SVQ3</accession>
<proteinExistence type="predicted"/>
<comment type="caution">
    <text evidence="1">The sequence shown here is derived from an EMBL/GenBank/DDBJ whole genome shotgun (WGS) entry which is preliminary data.</text>
</comment>
<evidence type="ECO:0008006" key="3">
    <source>
        <dbReference type="Google" id="ProtNLM"/>
    </source>
</evidence>
<dbReference type="InterPro" id="IPR011060">
    <property type="entry name" value="RibuloseP-bd_barrel"/>
</dbReference>
<name>A0AA37SVQ3_9BACT</name>
<dbReference type="SUPFAM" id="SSF51366">
    <property type="entry name" value="Ribulose-phoshate binding barrel"/>
    <property type="match status" value="1"/>
</dbReference>
<protein>
    <recommendedName>
        <fullName evidence="3">Phosphoribosylanthranilate isomerase</fullName>
    </recommendedName>
</protein>
<sequence length="187" mass="20821">MLKTKVIASSVSNLTDARYFAAWGVDFMGFDLNVVSIPQANAFKNWISGPEIIGEFSSVDSFDQISSASEEIGLDYIQLDPLCPADWVFDKPTIREIILENGIPGPGTYILRSENPAFDLENEMDRIKEICAASTCYLDLNIAPDEYEHVLTTVKPEGIVLRGGEEDKVGFKSFDELDEIMEVLEID</sequence>
<evidence type="ECO:0000313" key="2">
    <source>
        <dbReference type="Proteomes" id="UP001156666"/>
    </source>
</evidence>
<evidence type="ECO:0000313" key="1">
    <source>
        <dbReference type="EMBL" id="GLR18993.1"/>
    </source>
</evidence>
<dbReference type="InterPro" id="IPR013785">
    <property type="entry name" value="Aldolase_TIM"/>
</dbReference>
<reference evidence="1" key="2">
    <citation type="submission" date="2023-01" db="EMBL/GenBank/DDBJ databases">
        <title>Draft genome sequence of Portibacter lacus strain NBRC 108769.</title>
        <authorList>
            <person name="Sun Q."/>
            <person name="Mori K."/>
        </authorList>
    </citation>
    <scope>NUCLEOTIDE SEQUENCE</scope>
    <source>
        <strain evidence="1">NBRC 108769</strain>
    </source>
</reference>
<keyword evidence="2" id="KW-1185">Reference proteome</keyword>
<gene>
    <name evidence="1" type="ORF">GCM10007940_36090</name>
</gene>
<dbReference type="Gene3D" id="3.20.20.70">
    <property type="entry name" value="Aldolase class I"/>
    <property type="match status" value="1"/>
</dbReference>
<reference evidence="1" key="1">
    <citation type="journal article" date="2014" name="Int. J. Syst. Evol. Microbiol.">
        <title>Complete genome sequence of Corynebacterium casei LMG S-19264T (=DSM 44701T), isolated from a smear-ripened cheese.</title>
        <authorList>
            <consortium name="US DOE Joint Genome Institute (JGI-PGF)"/>
            <person name="Walter F."/>
            <person name="Albersmeier A."/>
            <person name="Kalinowski J."/>
            <person name="Ruckert C."/>
        </authorList>
    </citation>
    <scope>NUCLEOTIDE SEQUENCE</scope>
    <source>
        <strain evidence="1">NBRC 108769</strain>
    </source>
</reference>
<dbReference type="EMBL" id="BSOH01000023">
    <property type="protein sequence ID" value="GLR18993.1"/>
    <property type="molecule type" value="Genomic_DNA"/>
</dbReference>
<organism evidence="1 2">
    <name type="scientific">Portibacter lacus</name>
    <dbReference type="NCBI Taxonomy" id="1099794"/>
    <lineage>
        <taxon>Bacteria</taxon>
        <taxon>Pseudomonadati</taxon>
        <taxon>Bacteroidota</taxon>
        <taxon>Saprospiria</taxon>
        <taxon>Saprospirales</taxon>
        <taxon>Haliscomenobacteraceae</taxon>
        <taxon>Portibacter</taxon>
    </lineage>
</organism>
<dbReference type="AlphaFoldDB" id="A0AA37SVQ3"/>
<dbReference type="Proteomes" id="UP001156666">
    <property type="component" value="Unassembled WGS sequence"/>
</dbReference>
<dbReference type="RefSeq" id="WP_235292938.1">
    <property type="nucleotide sequence ID" value="NZ_BSOH01000023.1"/>
</dbReference>